<sequence>MNTNEVFKENQKTQEIIEKILQEKFSKANASINIIDASLDNYIEEECLENAKDQKEMQNLLNKLCYEFSGLFNKAKFINESIILKNNSVQYQFNDLNLKMINPPSVLNIDANINYISIITQKFYNVIQIKYENKNNLFKTQLEFMHLSPNRILNNSLLSENDNILLHILISFLN</sequence>
<proteinExistence type="predicted"/>
<name>A0ABS6BSU4_9CLOT</name>
<organism evidence="1 2">
    <name type="scientific">Clostridium frigoris</name>
    <dbReference type="NCBI Taxonomy" id="205327"/>
    <lineage>
        <taxon>Bacteria</taxon>
        <taxon>Bacillati</taxon>
        <taxon>Bacillota</taxon>
        <taxon>Clostridia</taxon>
        <taxon>Eubacteriales</taxon>
        <taxon>Clostridiaceae</taxon>
        <taxon>Clostridium</taxon>
    </lineage>
</organism>
<evidence type="ECO:0000313" key="2">
    <source>
        <dbReference type="Proteomes" id="UP000776252"/>
    </source>
</evidence>
<reference evidence="1 2" key="1">
    <citation type="submission" date="2021-06" db="EMBL/GenBank/DDBJ databases">
        <title>Clostridia strains as spoilage organisms.</title>
        <authorList>
            <person name="Wambui J."/>
            <person name="Stephan R."/>
            <person name="Stevens M.J.A."/>
        </authorList>
    </citation>
    <scope>NUCLEOTIDE SEQUENCE [LARGE SCALE GENOMIC DNA]</scope>
    <source>
        <strain evidence="1 2">DSM 14204</strain>
    </source>
</reference>
<accession>A0ABS6BSU4</accession>
<dbReference type="Proteomes" id="UP000776252">
    <property type="component" value="Unassembled WGS sequence"/>
</dbReference>
<keyword evidence="2" id="KW-1185">Reference proteome</keyword>
<dbReference type="RefSeq" id="WP_216146256.1">
    <property type="nucleotide sequence ID" value="NZ_JAHLDV010000006.1"/>
</dbReference>
<protein>
    <submittedName>
        <fullName evidence="1">Uncharacterized protein</fullName>
    </submittedName>
</protein>
<dbReference type="EMBL" id="JAHLDV010000006">
    <property type="protein sequence ID" value="MBU3159054.1"/>
    <property type="molecule type" value="Genomic_DNA"/>
</dbReference>
<comment type="caution">
    <text evidence="1">The sequence shown here is derived from an EMBL/GenBank/DDBJ whole genome shotgun (WGS) entry which is preliminary data.</text>
</comment>
<evidence type="ECO:0000313" key="1">
    <source>
        <dbReference type="EMBL" id="MBU3159054.1"/>
    </source>
</evidence>
<gene>
    <name evidence="1" type="ORF">KPL37_04685</name>
</gene>